<organism evidence="2 3">
    <name type="scientific">Limnohabitans planktonicus II-D5</name>
    <dbReference type="NCBI Taxonomy" id="1293045"/>
    <lineage>
        <taxon>Bacteria</taxon>
        <taxon>Pseudomonadati</taxon>
        <taxon>Pseudomonadota</taxon>
        <taxon>Betaproteobacteria</taxon>
        <taxon>Burkholderiales</taxon>
        <taxon>Comamonadaceae</taxon>
        <taxon>Limnohabitans</taxon>
    </lineage>
</organism>
<sequence length="77" mass="8122">MISPCQTRQQPQPQTGHQQSGYTLKKAKQPHITGAGAEVVQVSGQGHPQHLLGPQTAEPGLQKAHRGPLAQQLSQGG</sequence>
<feature type="compositionally biased region" description="Low complexity" evidence="1">
    <location>
        <begin position="1"/>
        <end position="19"/>
    </location>
</feature>
<evidence type="ECO:0000313" key="2">
    <source>
        <dbReference type="EMBL" id="PVE43611.1"/>
    </source>
</evidence>
<dbReference type="AlphaFoldDB" id="A0A2T7UG79"/>
<evidence type="ECO:0000256" key="1">
    <source>
        <dbReference type="SAM" id="MobiDB-lite"/>
    </source>
</evidence>
<protein>
    <submittedName>
        <fullName evidence="2">Uncharacterized protein</fullName>
    </submittedName>
</protein>
<dbReference type="Proteomes" id="UP000037507">
    <property type="component" value="Unassembled WGS sequence"/>
</dbReference>
<evidence type="ECO:0000313" key="3">
    <source>
        <dbReference type="Proteomes" id="UP000037507"/>
    </source>
</evidence>
<accession>A0A2T7UG79</accession>
<comment type="caution">
    <text evidence="2">The sequence shown here is derived from an EMBL/GenBank/DDBJ whole genome shotgun (WGS) entry which is preliminary data.</text>
</comment>
<proteinExistence type="predicted"/>
<dbReference type="EMBL" id="LFYT02000005">
    <property type="protein sequence ID" value="PVE43611.1"/>
    <property type="molecule type" value="Genomic_DNA"/>
</dbReference>
<keyword evidence="3" id="KW-1185">Reference proteome</keyword>
<feature type="region of interest" description="Disordered" evidence="1">
    <location>
        <begin position="1"/>
        <end position="77"/>
    </location>
</feature>
<reference evidence="2" key="1">
    <citation type="submission" date="2017-04" db="EMBL/GenBank/DDBJ databases">
        <title>Unexpected and diverse lifestyles within the genus Limnohabitans.</title>
        <authorList>
            <person name="Kasalicky V."/>
            <person name="Mehrshad M."/>
            <person name="Andrei S.-A."/>
            <person name="Salcher M."/>
            <person name="Kratochvilova H."/>
            <person name="Simek K."/>
            <person name="Ghai R."/>
        </authorList>
    </citation>
    <scope>NUCLEOTIDE SEQUENCE [LARGE SCALE GENOMIC DNA]</scope>
    <source>
        <strain evidence="2">II-D5</strain>
    </source>
</reference>
<name>A0A2T7UG79_9BURK</name>
<gene>
    <name evidence="2" type="ORF">H663_006355</name>
</gene>